<evidence type="ECO:0000313" key="8">
    <source>
        <dbReference type="EMBL" id="RFZ77727.1"/>
    </source>
</evidence>
<comment type="caution">
    <text evidence="8">The sequence shown here is derived from an EMBL/GenBank/DDBJ whole genome shotgun (WGS) entry which is preliminary data.</text>
</comment>
<dbReference type="Pfam" id="PF03477">
    <property type="entry name" value="ATP-cone"/>
    <property type="match status" value="1"/>
</dbReference>
<keyword evidence="2 5" id="KW-0556">Organic radical</keyword>
<dbReference type="PROSITE" id="PS00850">
    <property type="entry name" value="GLY_RADICAL_1"/>
    <property type="match status" value="1"/>
</dbReference>
<dbReference type="GO" id="GO:0031250">
    <property type="term" value="C:anaerobic ribonucleoside-triphosphate reductase complex"/>
    <property type="evidence" value="ECO:0007669"/>
    <property type="project" value="TreeGrafter"/>
</dbReference>
<dbReference type="NCBIfam" id="NF006732">
    <property type="entry name" value="PRK09263.1"/>
    <property type="match status" value="1"/>
</dbReference>
<dbReference type="InterPro" id="IPR005144">
    <property type="entry name" value="ATP-cone_dom"/>
</dbReference>
<evidence type="ECO:0000259" key="6">
    <source>
        <dbReference type="PROSITE" id="PS51149"/>
    </source>
</evidence>
<proteinExistence type="predicted"/>
<feature type="domain" description="Glycine radical" evidence="6">
    <location>
        <begin position="588"/>
        <end position="709"/>
    </location>
</feature>
<dbReference type="InterPro" id="IPR012833">
    <property type="entry name" value="NrdD"/>
</dbReference>
<gene>
    <name evidence="8" type="ORF">DS742_16685</name>
</gene>
<keyword evidence="8" id="KW-0560">Oxidoreductase</keyword>
<dbReference type="PANTHER" id="PTHR21075:SF0">
    <property type="entry name" value="ANAEROBIC RIBONUCLEOSIDE-TRIPHOSPHATE REDUCTASE"/>
    <property type="match status" value="1"/>
</dbReference>
<dbReference type="RefSeq" id="WP_117418120.1">
    <property type="nucleotide sequence ID" value="NZ_QOHO01000053.1"/>
</dbReference>
<name>A0A3E2N9P5_9FIRM</name>
<evidence type="ECO:0000313" key="9">
    <source>
        <dbReference type="Proteomes" id="UP000260680"/>
    </source>
</evidence>
<dbReference type="InterPro" id="IPR001150">
    <property type="entry name" value="Gly_radical"/>
</dbReference>
<dbReference type="GO" id="GO:0008998">
    <property type="term" value="F:ribonucleoside-triphosphate reductase (thioredoxin) activity"/>
    <property type="evidence" value="ECO:0007669"/>
    <property type="project" value="UniProtKB-EC"/>
</dbReference>
<evidence type="ECO:0000256" key="4">
    <source>
        <dbReference type="PROSITE-ProRule" id="PRU00492"/>
    </source>
</evidence>
<dbReference type="GO" id="GO:0009265">
    <property type="term" value="P:2'-deoxyribonucleotide biosynthetic process"/>
    <property type="evidence" value="ECO:0007669"/>
    <property type="project" value="TreeGrafter"/>
</dbReference>
<dbReference type="AlphaFoldDB" id="A0A3E2N9P5"/>
<evidence type="ECO:0000256" key="2">
    <source>
        <dbReference type="ARBA" id="ARBA00022818"/>
    </source>
</evidence>
<sequence length="709" mass="81341">MIKVQKRDGRIVEYDRDKIVKAIRKANAEVDLAEQAGEDMIDAILDHVESRSEDVMNVETIQDMIESGLVNNNKYTLSKKYIIYRYQRALLRKANTTDESILKLIKNENKELAEENSNKNTILASTQRDYIAGEVSRDLTKRMLLPERISLAHEQGAIHFHDADYFVQPIFNCCLINIGDMLDHGTVMNEKMIESPRSFQVACTVMTQIIAAVASNQYGGQSVDIRHLGKYLRKSSNKFHKQIKDEFGDTISEEMVEKMASIRLRDELKSGVQTIQYQINTLMTTNGQAPFVTLFLCLDDQDEYIEENAMIVEEVLRQRLEGIKNESGVYVTPAFPKLIYVLDENNCLKGGKYDYITKLAVKCSSKRMYPDYISAKKMRENYEGNVFSCMGCRSFLSTWKDENGDYKFEGRFNQGVVSLNLPQIGIIAKGDEDTFWSLLDERLDLCFEALMCRHKSLEGTLSDVSPIHWQYGAIARLKKGEPIDALLHGGYSTISLGYIGLYETTRLMKGVSHTTPEGEEFALRVMNHMRQVVDKWKEETGLGFGLYGTPAESLCYRFAKIDRERFGSIPDVTDKGYYTNSYHVDVREHIDAFTKFNFESQFQKISSGGAISYVEVPNMKHNLQAMEDVVKYIYDNIQYAEFNTKSDYCQVCGFDGEIIINDNMEWECPQCHNKDKNRMNVTRRTCGYLGENFWNTGKTKEIKSRVLHL</sequence>
<dbReference type="PROSITE" id="PS51161">
    <property type="entry name" value="ATP_CONE"/>
    <property type="match status" value="1"/>
</dbReference>
<dbReference type="OrthoDB" id="9804622at2"/>
<dbReference type="InterPro" id="IPR019777">
    <property type="entry name" value="Form_AcTrfase_GR_CS"/>
</dbReference>
<dbReference type="PANTHER" id="PTHR21075">
    <property type="entry name" value="ANAEROBIC RIBONUCLEOSIDE-TRIPHOSPHATE REDUCTASE"/>
    <property type="match status" value="1"/>
</dbReference>
<keyword evidence="1 4" id="KW-0547">Nucleotide-binding</keyword>
<dbReference type="GO" id="GO:0004748">
    <property type="term" value="F:ribonucleoside-diphosphate reductase activity, thioredoxin disulfide as acceptor"/>
    <property type="evidence" value="ECO:0007669"/>
    <property type="project" value="TreeGrafter"/>
</dbReference>
<feature type="modified residue" description="Glycine radical" evidence="5">
    <location>
        <position position="687"/>
    </location>
</feature>
<dbReference type="SUPFAM" id="SSF51998">
    <property type="entry name" value="PFL-like glycyl radical enzymes"/>
    <property type="match status" value="1"/>
</dbReference>
<dbReference type="PROSITE" id="PS51149">
    <property type="entry name" value="GLY_RADICAL_2"/>
    <property type="match status" value="1"/>
</dbReference>
<accession>A0A3E2N9P5</accession>
<dbReference type="EMBL" id="QOHO01000053">
    <property type="protein sequence ID" value="RFZ77727.1"/>
    <property type="molecule type" value="Genomic_DNA"/>
</dbReference>
<protein>
    <submittedName>
        <fullName evidence="8">Anaerobic ribonucleoside-triphosphate reductase</fullName>
        <ecNumber evidence="8">1.17.4.2</ecNumber>
    </submittedName>
</protein>
<evidence type="ECO:0000256" key="1">
    <source>
        <dbReference type="ARBA" id="ARBA00022741"/>
    </source>
</evidence>
<organism evidence="8 9">
    <name type="scientific">Lacrimispora amygdalina</name>
    <dbReference type="NCBI Taxonomy" id="253257"/>
    <lineage>
        <taxon>Bacteria</taxon>
        <taxon>Bacillati</taxon>
        <taxon>Bacillota</taxon>
        <taxon>Clostridia</taxon>
        <taxon>Lachnospirales</taxon>
        <taxon>Lachnospiraceae</taxon>
        <taxon>Lacrimispora</taxon>
    </lineage>
</organism>
<dbReference type="NCBIfam" id="TIGR02487">
    <property type="entry name" value="NrdD"/>
    <property type="match status" value="1"/>
</dbReference>
<dbReference type="Pfam" id="PF13597">
    <property type="entry name" value="NRDD"/>
    <property type="match status" value="1"/>
</dbReference>
<dbReference type="Proteomes" id="UP000260680">
    <property type="component" value="Unassembled WGS sequence"/>
</dbReference>
<dbReference type="Gene3D" id="3.20.70.20">
    <property type="match status" value="1"/>
</dbReference>
<dbReference type="GO" id="GO:0005524">
    <property type="term" value="F:ATP binding"/>
    <property type="evidence" value="ECO:0007669"/>
    <property type="project" value="UniProtKB-UniRule"/>
</dbReference>
<dbReference type="GO" id="GO:0006260">
    <property type="term" value="P:DNA replication"/>
    <property type="evidence" value="ECO:0007669"/>
    <property type="project" value="InterPro"/>
</dbReference>
<evidence type="ECO:0000256" key="5">
    <source>
        <dbReference type="PROSITE-ProRule" id="PRU00493"/>
    </source>
</evidence>
<dbReference type="EC" id="1.17.4.2" evidence="8"/>
<keyword evidence="3 4" id="KW-0067">ATP-binding</keyword>
<reference evidence="8 9" key="1">
    <citation type="submission" date="2018-07" db="EMBL/GenBank/DDBJ databases">
        <title>New species, Clostridium PI-S10-A1B.</title>
        <authorList>
            <person name="Krishna G."/>
            <person name="Summeta K."/>
            <person name="Shikha S."/>
            <person name="Prabhu P.B."/>
            <person name="Suresh K."/>
        </authorList>
    </citation>
    <scope>NUCLEOTIDE SEQUENCE [LARGE SCALE GENOMIC DNA]</scope>
    <source>
        <strain evidence="8 9">PI-S10-A1B</strain>
    </source>
</reference>
<evidence type="ECO:0000256" key="3">
    <source>
        <dbReference type="ARBA" id="ARBA00022840"/>
    </source>
</evidence>
<feature type="domain" description="ATP-cone" evidence="7">
    <location>
        <begin position="2"/>
        <end position="92"/>
    </location>
</feature>
<evidence type="ECO:0000259" key="7">
    <source>
        <dbReference type="PROSITE" id="PS51161"/>
    </source>
</evidence>